<dbReference type="GO" id="GO:0016301">
    <property type="term" value="F:kinase activity"/>
    <property type="evidence" value="ECO:0007669"/>
    <property type="project" value="InterPro"/>
</dbReference>
<protein>
    <submittedName>
        <fullName evidence="2">Death-on-curing family protein</fullName>
    </submittedName>
</protein>
<dbReference type="NCBIfam" id="TIGR01550">
    <property type="entry name" value="DOC_P1"/>
    <property type="match status" value="1"/>
</dbReference>
<dbReference type="InterPro" id="IPR036597">
    <property type="entry name" value="Fido-like_dom_sf"/>
</dbReference>
<dbReference type="InterPro" id="IPR003812">
    <property type="entry name" value="Fido"/>
</dbReference>
<evidence type="ECO:0000313" key="2">
    <source>
        <dbReference type="EMBL" id="RDI73170.1"/>
    </source>
</evidence>
<organism evidence="2 3">
    <name type="scientific">Gaiella occulta</name>
    <dbReference type="NCBI Taxonomy" id="1002870"/>
    <lineage>
        <taxon>Bacteria</taxon>
        <taxon>Bacillati</taxon>
        <taxon>Actinomycetota</taxon>
        <taxon>Thermoleophilia</taxon>
        <taxon>Gaiellales</taxon>
        <taxon>Gaiellaceae</taxon>
        <taxon>Gaiella</taxon>
    </lineage>
</organism>
<evidence type="ECO:0000313" key="3">
    <source>
        <dbReference type="Proteomes" id="UP000254134"/>
    </source>
</evidence>
<dbReference type="EMBL" id="QQZY01000020">
    <property type="protein sequence ID" value="RDI73170.1"/>
    <property type="molecule type" value="Genomic_DNA"/>
</dbReference>
<dbReference type="PROSITE" id="PS51459">
    <property type="entry name" value="FIDO"/>
    <property type="match status" value="1"/>
</dbReference>
<reference evidence="3" key="2">
    <citation type="journal article" date="2019" name="MicrobiologyOpen">
        <title>High-quality draft genome sequence of Gaiella occulta isolated from a 150 meter deep mineral water borehole and comparison with the genome sequences of other deep-branching lineages of the phylum Actinobacteria.</title>
        <authorList>
            <person name="Severino R."/>
            <person name="Froufe H.J.C."/>
            <person name="Barroso C."/>
            <person name="Albuquerque L."/>
            <person name="Lobo-da-Cunha A."/>
            <person name="da Costa M.S."/>
            <person name="Egas C."/>
        </authorList>
    </citation>
    <scope>NUCLEOTIDE SEQUENCE [LARGE SCALE GENOMIC DNA]</scope>
    <source>
        <strain evidence="3">F2-233</strain>
    </source>
</reference>
<dbReference type="Gene3D" id="1.20.120.1870">
    <property type="entry name" value="Fic/DOC protein, Fido domain"/>
    <property type="match status" value="1"/>
</dbReference>
<keyword evidence="3" id="KW-1185">Reference proteome</keyword>
<dbReference type="Proteomes" id="UP000254134">
    <property type="component" value="Unassembled WGS sequence"/>
</dbReference>
<reference evidence="2 3" key="1">
    <citation type="submission" date="2018-07" db="EMBL/GenBank/DDBJ databases">
        <title>High-quality-draft genome sequence of Gaiella occulta.</title>
        <authorList>
            <person name="Severino R."/>
            <person name="Froufe H.J.C."/>
            <person name="Rainey F.A."/>
            <person name="Barroso C."/>
            <person name="Albuquerque L."/>
            <person name="Lobo-Da-Cunha A."/>
            <person name="Da Costa M.S."/>
            <person name="Egas C."/>
        </authorList>
    </citation>
    <scope>NUCLEOTIDE SEQUENCE [LARGE SCALE GENOMIC DNA]</scope>
    <source>
        <strain evidence="2 3">F2-233</strain>
    </source>
</reference>
<dbReference type="Pfam" id="PF02661">
    <property type="entry name" value="Fic"/>
    <property type="match status" value="1"/>
</dbReference>
<comment type="caution">
    <text evidence="2">The sequence shown here is derived from an EMBL/GenBank/DDBJ whole genome shotgun (WGS) entry which is preliminary data.</text>
</comment>
<feature type="domain" description="Fido" evidence="1">
    <location>
        <begin position="1"/>
        <end position="82"/>
    </location>
</feature>
<dbReference type="InterPro" id="IPR053737">
    <property type="entry name" value="Type_II_TA_Toxin"/>
</dbReference>
<dbReference type="AlphaFoldDB" id="A0A7M2YTU3"/>
<sequence>MKYPNVHAAAAALVHSLISNHPFHNGNKRTALLSLVIFLEYKNEYFIQFTEDELYEKIVAAASHTLLEPGDTTRETDPFFADREVLAIYEWLRGNSKPVEHGDRRLQWRELEILLKRHGCTIEHHDNRRKIRLENRTVMSGARNPGTEMSISDIRHIRRELHLDAEHGMDSGRFYGGHAAHPSLGDIIQRYRGVLERLALRDRT</sequence>
<dbReference type="SUPFAM" id="SSF140931">
    <property type="entry name" value="Fic-like"/>
    <property type="match status" value="1"/>
</dbReference>
<proteinExistence type="predicted"/>
<gene>
    <name evidence="2" type="ORF">Gocc_3104</name>
</gene>
<name>A0A7M2YTU3_9ACTN</name>
<accession>A0A7M2YTU3</accession>
<evidence type="ECO:0000259" key="1">
    <source>
        <dbReference type="PROSITE" id="PS51459"/>
    </source>
</evidence>
<dbReference type="InterPro" id="IPR006440">
    <property type="entry name" value="Doc"/>
</dbReference>